<feature type="domain" description="Autotransporter" evidence="2">
    <location>
        <begin position="670"/>
        <end position="826"/>
    </location>
</feature>
<evidence type="ECO:0000313" key="3">
    <source>
        <dbReference type="EMBL" id="GEP60970.1"/>
    </source>
</evidence>
<organism evidence="3 4">
    <name type="scientific">Reyranella soli</name>
    <dbReference type="NCBI Taxonomy" id="1230389"/>
    <lineage>
        <taxon>Bacteria</taxon>
        <taxon>Pseudomonadati</taxon>
        <taxon>Pseudomonadota</taxon>
        <taxon>Alphaproteobacteria</taxon>
        <taxon>Hyphomicrobiales</taxon>
        <taxon>Reyranellaceae</taxon>
        <taxon>Reyranella</taxon>
    </lineage>
</organism>
<sequence length="826" mass="82612">MVIGIGRIRVAAWLAAPLLCAVSTAALAQALNYTTFGNPGSVVTTVTGIRGNGMTGDFTTGTGGATAGVLYTLPSLTPAPYPNASAPPVNFTGATTNTPYGLSFGSASGIMRGTGSYKTTANGSGDLGYLFDGANAPGQQLTTLIGGPGAFNTIGHSTFGNQLVGNWDIGNANVGNAFLYNIATGTMTTINRPGPYTSTTAYGVYGNRIAGGSSLGPGLSRAYILNQDTGVYTDYDAPGAAPVVTHFEGITGGGRSNTYNLVADSVDANGVVSAWVVHIDANGAATWIPLAVPGASTTSANSIYGNTAIGVYVLNGVTSAFITTIPGIYNPITNNGPLSIGTPGATALQGIQGDDIVNNGTVTTTGVGSVAININTYGVVTNNGTISVSGAGSSGVVMSGSFSSLLNYGTINAAPGTAAILADSTASGSLVFNTGTINGQVVVNAGPYVRFENSGWMGITAAGAGVTHQISGTFAQTSAGTLSLRVAPGGVSDQLVVNGVARLAGTAQAVFQPGTYSPSTYTLLTATGGLTGTFSSLATQNLPAFLSANLGYSANSVTMSLQSNMAQLAGVTGNQKSVANVLDYAFNSGSGLNLVSSLYGLSGSQVGQALTVLSGSNASVGISSSMMAGGQFALLLSNRAATRQQSAPQSSAQSAELAAGCGSGEVQACDPAPNWSAWGNGFGSQQWLNAESGTAAPAAQQGILGGAFGGDYRIGPNTLLGIAVGLSDSSYWVGATGANGRATGFHVGLYGSQEWDSFYLNATAAYSRFDGNSTRPIAGVGTTETAKSNVIANQLAGRVEVGRPFVLNPDEPSRYSVTPFAALQPV</sequence>
<name>A0A512NPU6_9HYPH</name>
<feature type="signal peptide" evidence="1">
    <location>
        <begin position="1"/>
        <end position="28"/>
    </location>
</feature>
<feature type="chain" id="PRO_5021818752" description="Autotransporter domain-containing protein" evidence="1">
    <location>
        <begin position="29"/>
        <end position="826"/>
    </location>
</feature>
<comment type="caution">
    <text evidence="3">The sequence shown here is derived from an EMBL/GenBank/DDBJ whole genome shotgun (WGS) entry which is preliminary data.</text>
</comment>
<accession>A0A512NPU6</accession>
<dbReference type="Pfam" id="PF03797">
    <property type="entry name" value="Autotransporter"/>
    <property type="match status" value="1"/>
</dbReference>
<dbReference type="EMBL" id="BKAJ01000193">
    <property type="protein sequence ID" value="GEP60970.1"/>
    <property type="molecule type" value="Genomic_DNA"/>
</dbReference>
<protein>
    <recommendedName>
        <fullName evidence="2">Autotransporter domain-containing protein</fullName>
    </recommendedName>
</protein>
<dbReference type="Proteomes" id="UP000321058">
    <property type="component" value="Unassembled WGS sequence"/>
</dbReference>
<evidence type="ECO:0000256" key="1">
    <source>
        <dbReference type="SAM" id="SignalP"/>
    </source>
</evidence>
<dbReference type="AlphaFoldDB" id="A0A512NPU6"/>
<evidence type="ECO:0000259" key="2">
    <source>
        <dbReference type="PROSITE" id="PS51208"/>
    </source>
</evidence>
<dbReference type="SUPFAM" id="SSF103515">
    <property type="entry name" value="Autotransporter"/>
    <property type="match status" value="1"/>
</dbReference>
<keyword evidence="4" id="KW-1185">Reference proteome</keyword>
<dbReference type="OrthoDB" id="5930286at2"/>
<reference evidence="3 4" key="1">
    <citation type="submission" date="2019-07" db="EMBL/GenBank/DDBJ databases">
        <title>Whole genome shotgun sequence of Reyranella soli NBRC 108950.</title>
        <authorList>
            <person name="Hosoyama A."/>
            <person name="Uohara A."/>
            <person name="Ohji S."/>
            <person name="Ichikawa N."/>
        </authorList>
    </citation>
    <scope>NUCLEOTIDE SEQUENCE [LARGE SCALE GENOMIC DNA]</scope>
    <source>
        <strain evidence="3 4">NBRC 108950</strain>
    </source>
</reference>
<evidence type="ECO:0000313" key="4">
    <source>
        <dbReference type="Proteomes" id="UP000321058"/>
    </source>
</evidence>
<keyword evidence="1" id="KW-0732">Signal</keyword>
<gene>
    <name evidence="3" type="ORF">RSO01_81360</name>
</gene>
<dbReference type="Gene3D" id="2.40.128.130">
    <property type="entry name" value="Autotransporter beta-domain"/>
    <property type="match status" value="1"/>
</dbReference>
<dbReference type="InterPro" id="IPR005546">
    <property type="entry name" value="Autotransporte_beta"/>
</dbReference>
<dbReference type="InterPro" id="IPR036709">
    <property type="entry name" value="Autotransporte_beta_dom_sf"/>
</dbReference>
<proteinExistence type="predicted"/>
<dbReference type="PROSITE" id="PS51208">
    <property type="entry name" value="AUTOTRANSPORTER"/>
    <property type="match status" value="1"/>
</dbReference>